<reference evidence="1 2" key="1">
    <citation type="submission" date="2018-08" db="EMBL/GenBank/DDBJ databases">
        <title>Recombination of ecologically and evolutionarily significant loci maintains genetic cohesion in the Pseudomonas syringae species complex.</title>
        <authorList>
            <person name="Dillon M."/>
            <person name="Thakur S."/>
            <person name="Almeida R.N.D."/>
            <person name="Weir B.S."/>
            <person name="Guttman D.S."/>
        </authorList>
    </citation>
    <scope>NUCLEOTIDE SEQUENCE [LARGE SCALE GENOMIC DNA]</scope>
    <source>
        <strain evidence="1 2">ICMP 4525</strain>
    </source>
</reference>
<name>A0A3M6HJC7_PSEAJ</name>
<proteinExistence type="predicted"/>
<evidence type="ECO:0000313" key="2">
    <source>
        <dbReference type="Proteomes" id="UP000271531"/>
    </source>
</evidence>
<organism evidence="1 2">
    <name type="scientific">Pseudomonas amygdali pv. tabaci</name>
    <name type="common">Pseudomonas syringae pv. tabaci</name>
    <dbReference type="NCBI Taxonomy" id="322"/>
    <lineage>
        <taxon>Bacteria</taxon>
        <taxon>Pseudomonadati</taxon>
        <taxon>Pseudomonadota</taxon>
        <taxon>Gammaproteobacteria</taxon>
        <taxon>Pseudomonadales</taxon>
        <taxon>Pseudomonadaceae</taxon>
        <taxon>Pseudomonas</taxon>
        <taxon>Pseudomonas amygdali</taxon>
    </lineage>
</organism>
<sequence length="42" mass="4372">MPTYLIDDSNALIGPVELPVIPGLGEQVPGNAVSLADVLRKV</sequence>
<comment type="caution">
    <text evidence="1">The sequence shown here is derived from an EMBL/GenBank/DDBJ whole genome shotgun (WGS) entry which is preliminary data.</text>
</comment>
<protein>
    <submittedName>
        <fullName evidence="1">Uncharacterized protein</fullName>
    </submittedName>
</protein>
<dbReference type="Proteomes" id="UP000271531">
    <property type="component" value="Unassembled WGS sequence"/>
</dbReference>
<dbReference type="EMBL" id="RBVA01000328">
    <property type="protein sequence ID" value="RMW05017.1"/>
    <property type="molecule type" value="Genomic_DNA"/>
</dbReference>
<dbReference type="AlphaFoldDB" id="A0A3M6HJC7"/>
<accession>A0A3M6HJC7</accession>
<evidence type="ECO:0000313" key="1">
    <source>
        <dbReference type="EMBL" id="RMW05017.1"/>
    </source>
</evidence>
<gene>
    <name evidence="1" type="ORF">ALP03_04071</name>
</gene>